<evidence type="ECO:0000256" key="3">
    <source>
        <dbReference type="ARBA" id="ARBA00023163"/>
    </source>
</evidence>
<dbReference type="PROSITE" id="PS01124">
    <property type="entry name" value="HTH_ARAC_FAMILY_2"/>
    <property type="match status" value="1"/>
</dbReference>
<comment type="caution">
    <text evidence="5">The sequence shown here is derived from an EMBL/GenBank/DDBJ whole genome shotgun (WGS) entry which is preliminary data.</text>
</comment>
<dbReference type="InterPro" id="IPR018060">
    <property type="entry name" value="HTH_AraC"/>
</dbReference>
<keyword evidence="6" id="KW-1185">Reference proteome</keyword>
<organism evidence="5 6">
    <name type="scientific">Deminuibacter soli</name>
    <dbReference type="NCBI Taxonomy" id="2291815"/>
    <lineage>
        <taxon>Bacteria</taxon>
        <taxon>Pseudomonadati</taxon>
        <taxon>Bacteroidota</taxon>
        <taxon>Chitinophagia</taxon>
        <taxon>Chitinophagales</taxon>
        <taxon>Chitinophagaceae</taxon>
        <taxon>Deminuibacter</taxon>
    </lineage>
</organism>
<feature type="domain" description="HTH araC/xylS-type" evidence="4">
    <location>
        <begin position="176"/>
        <end position="274"/>
    </location>
</feature>
<dbReference type="Gene3D" id="1.10.10.60">
    <property type="entry name" value="Homeodomain-like"/>
    <property type="match status" value="1"/>
</dbReference>
<reference evidence="5 6" key="1">
    <citation type="submission" date="2018-08" db="EMBL/GenBank/DDBJ databases">
        <title>Chitinophagaceae sp. K23C18032701, a novel bacterium isolated from forest soil.</title>
        <authorList>
            <person name="Wang C."/>
        </authorList>
    </citation>
    <scope>NUCLEOTIDE SEQUENCE [LARGE SCALE GENOMIC DNA]</scope>
    <source>
        <strain evidence="5 6">K23C18032701</strain>
    </source>
</reference>
<dbReference type="Pfam" id="PF12833">
    <property type="entry name" value="HTH_18"/>
    <property type="match status" value="1"/>
</dbReference>
<dbReference type="InterPro" id="IPR009057">
    <property type="entry name" value="Homeodomain-like_sf"/>
</dbReference>
<keyword evidence="3" id="KW-0804">Transcription</keyword>
<dbReference type="AlphaFoldDB" id="A0A3E1NDE3"/>
<protein>
    <submittedName>
        <fullName evidence="5">AraC family transcriptional regulator</fullName>
    </submittedName>
</protein>
<evidence type="ECO:0000313" key="5">
    <source>
        <dbReference type="EMBL" id="RFM25778.1"/>
    </source>
</evidence>
<dbReference type="GO" id="GO:0043565">
    <property type="term" value="F:sequence-specific DNA binding"/>
    <property type="evidence" value="ECO:0007669"/>
    <property type="project" value="InterPro"/>
</dbReference>
<evidence type="ECO:0000259" key="4">
    <source>
        <dbReference type="PROSITE" id="PS01124"/>
    </source>
</evidence>
<dbReference type="SMART" id="SM00342">
    <property type="entry name" value="HTH_ARAC"/>
    <property type="match status" value="1"/>
</dbReference>
<dbReference type="PANTHER" id="PTHR43280:SF32">
    <property type="entry name" value="TRANSCRIPTIONAL REGULATORY PROTEIN"/>
    <property type="match status" value="1"/>
</dbReference>
<keyword evidence="2" id="KW-0238">DNA-binding</keyword>
<evidence type="ECO:0000256" key="1">
    <source>
        <dbReference type="ARBA" id="ARBA00023015"/>
    </source>
</evidence>
<dbReference type="RefSeq" id="WP_116849738.1">
    <property type="nucleotide sequence ID" value="NZ_QTJU01000015.1"/>
</dbReference>
<proteinExistence type="predicted"/>
<dbReference type="Proteomes" id="UP000261284">
    <property type="component" value="Unassembled WGS sequence"/>
</dbReference>
<dbReference type="PANTHER" id="PTHR43280">
    <property type="entry name" value="ARAC-FAMILY TRANSCRIPTIONAL REGULATOR"/>
    <property type="match status" value="1"/>
</dbReference>
<evidence type="ECO:0000256" key="2">
    <source>
        <dbReference type="ARBA" id="ARBA00023125"/>
    </source>
</evidence>
<dbReference type="OrthoDB" id="2585681at2"/>
<name>A0A3E1NDE3_9BACT</name>
<dbReference type="GO" id="GO:0003700">
    <property type="term" value="F:DNA-binding transcription factor activity"/>
    <property type="evidence" value="ECO:0007669"/>
    <property type="project" value="InterPro"/>
</dbReference>
<accession>A0A3E1NDE3</accession>
<sequence length="285" mass="32542">MQERITENGQCLFGLQKIKTTSLGMPVQFPVYSILFIPQGRGFYQADLTRVLFNGPVVLFGSPLQALQMSSDAPQDVYMLQFDSDFYCIENHREEVACNRLLFNSAYVPPAVHLSARDAQGFAELMMQIEAAFAVGEPADIVLRAYLQLILAKASAIQATAISGEERQVQKDHRMEQFRHLLDKHYVTLHKPNEYARLLTMSPNNFTHCCKRYFKKSPTELIQERLILEAKRQLQMTSKSIKEIAWALQFRDEFYFSRFFKNFTNVSPSVFRKMAGVSAVAGLCA</sequence>
<dbReference type="SUPFAM" id="SSF46689">
    <property type="entry name" value="Homeodomain-like"/>
    <property type="match status" value="1"/>
</dbReference>
<evidence type="ECO:0000313" key="6">
    <source>
        <dbReference type="Proteomes" id="UP000261284"/>
    </source>
</evidence>
<keyword evidence="1" id="KW-0805">Transcription regulation</keyword>
<dbReference type="EMBL" id="QTJU01000015">
    <property type="protein sequence ID" value="RFM25778.1"/>
    <property type="molecule type" value="Genomic_DNA"/>
</dbReference>
<gene>
    <name evidence="5" type="ORF">DXN05_23410</name>
</gene>